<gene>
    <name evidence="1" type="primary">hemW</name>
    <name evidence="1" type="ORF">E0946_06570</name>
</gene>
<comment type="caution">
    <text evidence="1">The sequence shown here is derived from an EMBL/GenBank/DDBJ whole genome shotgun (WGS) entry which is preliminary data.</text>
</comment>
<name>A0AC61QHV3_9BACT</name>
<protein>
    <submittedName>
        <fullName evidence="1">Radical SAM family heme chaperone HemW</fullName>
    </submittedName>
</protein>
<proteinExistence type="predicted"/>
<accession>A0AC61QHV3</accession>
<dbReference type="Proteomes" id="UP000294588">
    <property type="component" value="Unassembled WGS sequence"/>
</dbReference>
<keyword evidence="2" id="KW-1185">Reference proteome</keyword>
<evidence type="ECO:0000313" key="1">
    <source>
        <dbReference type="EMBL" id="TDF72528.1"/>
    </source>
</evidence>
<reference evidence="1" key="1">
    <citation type="submission" date="2019-03" db="EMBL/GenBank/DDBJ databases">
        <title>Candidatus Syntrophosphaera thermopropionivorans: a novel player in syntrophic propionate oxidation during anaerobic digestion.</title>
        <authorList>
            <person name="Dyksma S."/>
        </authorList>
    </citation>
    <scope>NUCLEOTIDE SEQUENCE</scope>
    <source>
        <strain evidence="1">W5</strain>
    </source>
</reference>
<evidence type="ECO:0000313" key="2">
    <source>
        <dbReference type="Proteomes" id="UP000294588"/>
    </source>
</evidence>
<dbReference type="EMBL" id="SMOG01000028">
    <property type="protein sequence ID" value="TDF72528.1"/>
    <property type="molecule type" value="Genomic_DNA"/>
</dbReference>
<organism evidence="1 2">
    <name type="scientific">Candidatus Syntrophosphaera thermopropionivorans</name>
    <dbReference type="NCBI Taxonomy" id="2593015"/>
    <lineage>
        <taxon>Bacteria</taxon>
        <taxon>Pseudomonadati</taxon>
        <taxon>Candidatus Cloacimonadota</taxon>
        <taxon>Candidatus Cloacimonadia</taxon>
        <taxon>Candidatus Cloacimonadales</taxon>
        <taxon>Candidatus Cloacimonadaceae</taxon>
        <taxon>Candidatus Syntrophosphaera</taxon>
    </lineage>
</organism>
<sequence length="380" mass="43335">MEQDISSRQIAVYLHIPFCLTHCGYCTFFSVHYSKSSLELYLQYLHKEIDLFFQYHPDLAYAKSIYFGGGTPSLLRAEDIAELCAHFNFAEEAEITLEINPLQITKNYLSALKNTPVNRLSIGIQSMDNEELNLLDRKHKAEQIKDKIELCRQFGFNNISFDLIYGLPGSSLKKLKDNLIQFLYVKPEHISCYLLTLDSDTPLAAKIKKGKVPPLPADSLLAEEYELICSELNRAGYEQYEISNFCLPGKQSKHNLCYWKSMPYLGLGASASGFLPPYRYTNPSNLYDYYDHVEKGLIMPEAESCSSKQMIADFIMMGLRLTEGIDLNELKNHFNYDLEEDKGLQLEKLYSLGMIEKNGSYLSLSTKALFVSNTIIGELI</sequence>